<dbReference type="HOGENOM" id="CLU_025174_3_1_9"/>
<feature type="domain" description="RsdA/BaiN/AoA(So)-like Rossmann fold-like" evidence="4">
    <location>
        <begin position="4"/>
        <end position="407"/>
    </location>
</feature>
<reference evidence="6 7" key="1">
    <citation type="journal article" date="2012" name="PLoS ONE">
        <title>The purine-utilizing bacterium Clostridium acidurici 9a: a genome-guided metabolic reconsideration.</title>
        <authorList>
            <person name="Hartwich K."/>
            <person name="Poehlein A."/>
            <person name="Daniel R."/>
        </authorList>
    </citation>
    <scope>NUCLEOTIDE SEQUENCE [LARGE SCALE GENOMIC DNA]</scope>
    <source>
        <strain evidence="7">ATCC 7906 / DSM 604 / BCRC 14475 / CIP 104303 / KCTC 5404 / NCIMB 10678 / 9a</strain>
    </source>
</reference>
<evidence type="ECO:0000256" key="1">
    <source>
        <dbReference type="ARBA" id="ARBA00001974"/>
    </source>
</evidence>
<keyword evidence="2" id="KW-0285">Flavoprotein</keyword>
<dbReference type="InterPro" id="IPR036188">
    <property type="entry name" value="FAD/NAD-bd_sf"/>
</dbReference>
<dbReference type="SUPFAM" id="SSF160996">
    <property type="entry name" value="HI0933 insert domain-like"/>
    <property type="match status" value="1"/>
</dbReference>
<proteinExistence type="predicted"/>
<keyword evidence="7" id="KW-1185">Reference proteome</keyword>
<gene>
    <name evidence="6" type="ordered locus">Curi_c14330</name>
</gene>
<sequence length="409" mass="45747">MSEKVAVIGGGPAGMIAAGTAGSLGKSVTIFEKNEKLGRKMFITGKGRCNITNNADIEVLIENVVNNNTFLYSSFYTFTNQDIINLLNNYGVKVKTERGNRVFPESDKSSDVIKALERYLKENNVKIKLNQEVKKIVKNNELFFIEFPNGKIESFDKVIIATGGKSYEQTGSTGDGYVFAKNFNHTIKNLKPALVPCEVKESFIKELQGLSLKNVRIYSYVNNKKVFEDFGEMLFTHYGISGPIVLTMSNYINKYTSNNTNIEIVIDLKPALDEQKLENRIINDFEKYSKKQFKNSLDDLLPIKLIPIIVRLSEIPEDKFVNQITKEERKNLIKLLKGFKLTFSKFRPLNEAIVTSGGVSTLEIDSSTMESKIVSGLYFAGEVIDVDALTGGFNLQIAYSTGYIAGLNC</sequence>
<name>K0AXB5_GOTA9</name>
<accession>K0AXB5</accession>
<keyword evidence="3" id="KW-0274">FAD</keyword>
<dbReference type="STRING" id="1128398.Curi_c14330"/>
<dbReference type="AlphaFoldDB" id="K0AXB5"/>
<dbReference type="InterPro" id="IPR055178">
    <property type="entry name" value="RsdA/BaiN/AoA(So)-like_dom"/>
</dbReference>
<protein>
    <submittedName>
        <fullName evidence="6">Flavoprotein HI0933-like protein</fullName>
    </submittedName>
</protein>
<dbReference type="Pfam" id="PF03486">
    <property type="entry name" value="HI0933_like"/>
    <property type="match status" value="1"/>
</dbReference>
<dbReference type="InterPro" id="IPR057661">
    <property type="entry name" value="RsdA/BaiN/AoA(So)_Rossmann"/>
</dbReference>
<evidence type="ECO:0000256" key="3">
    <source>
        <dbReference type="ARBA" id="ARBA00022827"/>
    </source>
</evidence>
<dbReference type="Gene3D" id="3.50.50.60">
    <property type="entry name" value="FAD/NAD(P)-binding domain"/>
    <property type="match status" value="1"/>
</dbReference>
<dbReference type="NCBIfam" id="TIGR00275">
    <property type="entry name" value="aminoacetone oxidase family FAD-binding enzyme"/>
    <property type="match status" value="1"/>
</dbReference>
<dbReference type="PRINTS" id="PR00368">
    <property type="entry name" value="FADPNR"/>
</dbReference>
<dbReference type="KEGG" id="cad:Curi_c14330"/>
<dbReference type="Gene3D" id="1.10.8.260">
    <property type="entry name" value="HI0933 insert domain-like"/>
    <property type="match status" value="1"/>
</dbReference>
<dbReference type="PRINTS" id="PR00411">
    <property type="entry name" value="PNDRDTASEI"/>
</dbReference>
<dbReference type="OrthoDB" id="9773233at2"/>
<dbReference type="Pfam" id="PF22780">
    <property type="entry name" value="HI0933_like_1st"/>
    <property type="match status" value="1"/>
</dbReference>
<feature type="domain" description="RsdA/BaiN/AoA(So)-like insert" evidence="5">
    <location>
        <begin position="191"/>
        <end position="354"/>
    </location>
</feature>
<dbReference type="PATRIC" id="fig|1128398.3.peg.1461"/>
<dbReference type="PANTHER" id="PTHR42887:SF2">
    <property type="entry name" value="OS12G0638800 PROTEIN"/>
    <property type="match status" value="1"/>
</dbReference>
<organism evidence="6 7">
    <name type="scientific">Gottschalkia acidurici (strain ATCC 7906 / DSM 604 / BCRC 14475 / CIP 104303 / KCTC 5404 / NCIMB 10678 / 9a)</name>
    <name type="common">Clostridium acidurici</name>
    <dbReference type="NCBI Taxonomy" id="1128398"/>
    <lineage>
        <taxon>Bacteria</taxon>
        <taxon>Bacillati</taxon>
        <taxon>Bacillota</taxon>
        <taxon>Tissierellia</taxon>
        <taxon>Tissierellales</taxon>
        <taxon>Gottschalkiaceae</taxon>
        <taxon>Gottschalkia</taxon>
    </lineage>
</organism>
<dbReference type="RefSeq" id="WP_014967580.1">
    <property type="nucleotide sequence ID" value="NC_018664.1"/>
</dbReference>
<dbReference type="SUPFAM" id="SSF51905">
    <property type="entry name" value="FAD/NAD(P)-binding domain"/>
    <property type="match status" value="1"/>
</dbReference>
<dbReference type="InterPro" id="IPR023166">
    <property type="entry name" value="BaiN-like_dom_sf"/>
</dbReference>
<evidence type="ECO:0000256" key="2">
    <source>
        <dbReference type="ARBA" id="ARBA00022630"/>
    </source>
</evidence>
<evidence type="ECO:0000313" key="6">
    <source>
        <dbReference type="EMBL" id="AFS78443.1"/>
    </source>
</evidence>
<evidence type="ECO:0000313" key="7">
    <source>
        <dbReference type="Proteomes" id="UP000006094"/>
    </source>
</evidence>
<evidence type="ECO:0000259" key="4">
    <source>
        <dbReference type="Pfam" id="PF03486"/>
    </source>
</evidence>
<dbReference type="Proteomes" id="UP000006094">
    <property type="component" value="Chromosome"/>
</dbReference>
<dbReference type="eggNOG" id="COG2081">
    <property type="taxonomic scope" value="Bacteria"/>
</dbReference>
<dbReference type="PANTHER" id="PTHR42887">
    <property type="entry name" value="OS12G0638800 PROTEIN"/>
    <property type="match status" value="1"/>
</dbReference>
<dbReference type="InterPro" id="IPR004792">
    <property type="entry name" value="BaiN-like"/>
</dbReference>
<dbReference type="EMBL" id="CP003326">
    <property type="protein sequence ID" value="AFS78443.1"/>
    <property type="molecule type" value="Genomic_DNA"/>
</dbReference>
<comment type="cofactor">
    <cofactor evidence="1">
        <name>FAD</name>
        <dbReference type="ChEBI" id="CHEBI:57692"/>
    </cofactor>
</comment>
<dbReference type="Gene3D" id="2.40.30.10">
    <property type="entry name" value="Translation factors"/>
    <property type="match status" value="1"/>
</dbReference>
<evidence type="ECO:0000259" key="5">
    <source>
        <dbReference type="Pfam" id="PF22780"/>
    </source>
</evidence>